<keyword evidence="6 10" id="KW-0472">Membrane</keyword>
<dbReference type="EMBL" id="BAAANY010000031">
    <property type="protein sequence ID" value="GAA1707189.1"/>
    <property type="molecule type" value="Genomic_DNA"/>
</dbReference>
<gene>
    <name evidence="12" type="ORF">GCM10009765_65860</name>
</gene>
<feature type="transmembrane region" description="Helical" evidence="10">
    <location>
        <begin position="117"/>
        <end position="135"/>
    </location>
</feature>
<evidence type="ECO:0000256" key="5">
    <source>
        <dbReference type="ARBA" id="ARBA00023015"/>
    </source>
</evidence>
<protein>
    <recommendedName>
        <fullName evidence="9">Regulator of SigK</fullName>
    </recommendedName>
    <alternativeName>
        <fullName evidence="8">Sigma-K anti-sigma factor RskA</fullName>
    </alternativeName>
</protein>
<dbReference type="Proteomes" id="UP001500618">
    <property type="component" value="Unassembled WGS sequence"/>
</dbReference>
<dbReference type="Gene3D" id="1.10.10.1320">
    <property type="entry name" value="Anti-sigma factor, zinc-finger domain"/>
    <property type="match status" value="1"/>
</dbReference>
<reference evidence="12 13" key="1">
    <citation type="journal article" date="2019" name="Int. J. Syst. Evol. Microbiol.">
        <title>The Global Catalogue of Microorganisms (GCM) 10K type strain sequencing project: providing services to taxonomists for standard genome sequencing and annotation.</title>
        <authorList>
            <consortium name="The Broad Institute Genomics Platform"/>
            <consortium name="The Broad Institute Genome Sequencing Center for Infectious Disease"/>
            <person name="Wu L."/>
            <person name="Ma J."/>
        </authorList>
    </citation>
    <scope>NUCLEOTIDE SEQUENCE [LARGE SCALE GENOMIC DNA]</scope>
    <source>
        <strain evidence="12 13">JCM 14718</strain>
    </source>
</reference>
<keyword evidence="3 10" id="KW-0812">Transmembrane</keyword>
<evidence type="ECO:0000313" key="13">
    <source>
        <dbReference type="Proteomes" id="UP001500618"/>
    </source>
</evidence>
<sequence>MNPAEDDPWHLDFELLAPGWALNALEPLEEVLYAEHLFRCPACQHGVGRLISTLGLLTLEGEFVDGVPAELGDRIRLAVAADDLAHSQRKAVPIEVGPLPAKEFVGIRRKRRPRYRLLAAAMALVVVVAGGAYGLESRYVARAAAEQRLVRELEQPRSRLATLATPVGKPVGYLVASGGTVEFIADGLASSPAGQRYWAWAVSGTVARPLAGFSTDDAGPALHPLAVRFSTISAAVTFAISLEPATTTPIRPTQVVASGPSQA</sequence>
<keyword evidence="7" id="KW-0804">Transcription</keyword>
<evidence type="ECO:0000256" key="8">
    <source>
        <dbReference type="ARBA" id="ARBA00029829"/>
    </source>
</evidence>
<evidence type="ECO:0000259" key="11">
    <source>
        <dbReference type="Pfam" id="PF10099"/>
    </source>
</evidence>
<feature type="domain" description="Anti-sigma K factor RskA C-terminal" evidence="11">
    <location>
        <begin position="118"/>
        <end position="260"/>
    </location>
</feature>
<evidence type="ECO:0000256" key="10">
    <source>
        <dbReference type="SAM" id="Phobius"/>
    </source>
</evidence>
<dbReference type="RefSeq" id="WP_163570904.1">
    <property type="nucleotide sequence ID" value="NZ_BAAANY010000031.1"/>
</dbReference>
<comment type="caution">
    <text evidence="12">The sequence shown here is derived from an EMBL/GenBank/DDBJ whole genome shotgun (WGS) entry which is preliminary data.</text>
</comment>
<evidence type="ECO:0000256" key="7">
    <source>
        <dbReference type="ARBA" id="ARBA00023163"/>
    </source>
</evidence>
<keyword evidence="4 10" id="KW-1133">Transmembrane helix</keyword>
<evidence type="ECO:0000313" key="12">
    <source>
        <dbReference type="EMBL" id="GAA1707189.1"/>
    </source>
</evidence>
<dbReference type="PANTHER" id="PTHR37461">
    <property type="entry name" value="ANTI-SIGMA-K FACTOR RSKA"/>
    <property type="match status" value="1"/>
</dbReference>
<dbReference type="InterPro" id="IPR041916">
    <property type="entry name" value="Anti_sigma_zinc_sf"/>
</dbReference>
<keyword evidence="5" id="KW-0805">Transcription regulation</keyword>
<evidence type="ECO:0000256" key="2">
    <source>
        <dbReference type="ARBA" id="ARBA00022475"/>
    </source>
</evidence>
<evidence type="ECO:0000256" key="9">
    <source>
        <dbReference type="ARBA" id="ARBA00030803"/>
    </source>
</evidence>
<name>A0ABN2IL44_9ACTN</name>
<keyword evidence="2" id="KW-1003">Cell membrane</keyword>
<comment type="subcellular location">
    <subcellularLocation>
        <location evidence="1">Cell membrane</location>
        <topology evidence="1">Single-pass membrane protein</topology>
    </subcellularLocation>
</comment>
<evidence type="ECO:0000256" key="1">
    <source>
        <dbReference type="ARBA" id="ARBA00004162"/>
    </source>
</evidence>
<dbReference type="Pfam" id="PF10099">
    <property type="entry name" value="RskA_C"/>
    <property type="match status" value="1"/>
</dbReference>
<dbReference type="PANTHER" id="PTHR37461:SF1">
    <property type="entry name" value="ANTI-SIGMA-K FACTOR RSKA"/>
    <property type="match status" value="1"/>
</dbReference>
<evidence type="ECO:0000256" key="6">
    <source>
        <dbReference type="ARBA" id="ARBA00023136"/>
    </source>
</evidence>
<keyword evidence="13" id="KW-1185">Reference proteome</keyword>
<dbReference type="InterPro" id="IPR018764">
    <property type="entry name" value="RskA_C"/>
</dbReference>
<proteinExistence type="predicted"/>
<dbReference type="InterPro" id="IPR051474">
    <property type="entry name" value="Anti-sigma-K/W_factor"/>
</dbReference>
<evidence type="ECO:0000256" key="3">
    <source>
        <dbReference type="ARBA" id="ARBA00022692"/>
    </source>
</evidence>
<organism evidence="12 13">
    <name type="scientific">Fodinicola feengrottensis</name>
    <dbReference type="NCBI Taxonomy" id="435914"/>
    <lineage>
        <taxon>Bacteria</taxon>
        <taxon>Bacillati</taxon>
        <taxon>Actinomycetota</taxon>
        <taxon>Actinomycetes</taxon>
        <taxon>Mycobacteriales</taxon>
        <taxon>Fodinicola</taxon>
    </lineage>
</organism>
<evidence type="ECO:0000256" key="4">
    <source>
        <dbReference type="ARBA" id="ARBA00022989"/>
    </source>
</evidence>
<accession>A0ABN2IL44</accession>